<reference evidence="3 4" key="1">
    <citation type="submission" date="2015-06" db="EMBL/GenBank/DDBJ databases">
        <title>The Genome Sequence of Enterococcus durans 4EA1.</title>
        <authorList>
            <consortium name="The Broad Institute Genomics Platform"/>
            <consortium name="The Broad Institute Genome Sequencing Center for Infectious Disease"/>
            <person name="Earl A.M."/>
            <person name="Van Tyne D."/>
            <person name="Lebreton F."/>
            <person name="Saavedra J.T."/>
            <person name="Gilmore M.S."/>
            <person name="Manson Mcguire A."/>
            <person name="Clock S."/>
            <person name="Crupain M."/>
            <person name="Rangan U."/>
            <person name="Young S."/>
            <person name="Abouelleil A."/>
            <person name="Cao P."/>
            <person name="Chapman S.B."/>
            <person name="Griggs A."/>
            <person name="Priest M."/>
            <person name="Shea T."/>
            <person name="Wortman J."/>
            <person name="Nusbaum C."/>
            <person name="Birren B."/>
        </authorList>
    </citation>
    <scope>NUCLEOTIDE SEQUENCE [LARGE SCALE GENOMIC DNA]</scope>
    <source>
        <strain evidence="3 4">4EA1</strain>
    </source>
</reference>
<proteinExistence type="predicted"/>
<accession>A0A367CI52</accession>
<feature type="compositionally biased region" description="Basic and acidic residues" evidence="1">
    <location>
        <begin position="70"/>
        <end position="85"/>
    </location>
</feature>
<gene>
    <name evidence="3" type="ORF">EA71_00502</name>
</gene>
<feature type="compositionally biased region" description="Low complexity" evidence="1">
    <location>
        <begin position="56"/>
        <end position="66"/>
    </location>
</feature>
<dbReference type="Pfam" id="PF01476">
    <property type="entry name" value="LysM"/>
    <property type="match status" value="1"/>
</dbReference>
<dbReference type="RefSeq" id="WP_081134931.1">
    <property type="nucleotide sequence ID" value="NZ_CP022930.1"/>
</dbReference>
<keyword evidence="2" id="KW-1133">Transmembrane helix</keyword>
<keyword evidence="2" id="KW-0472">Membrane</keyword>
<dbReference type="Gene3D" id="3.10.350.10">
    <property type="entry name" value="LysM domain"/>
    <property type="match status" value="1"/>
</dbReference>
<dbReference type="Proteomes" id="UP000252797">
    <property type="component" value="Unassembled WGS sequence"/>
</dbReference>
<feature type="compositionally biased region" description="Low complexity" evidence="1">
    <location>
        <begin position="205"/>
        <end position="256"/>
    </location>
</feature>
<dbReference type="EMBL" id="LEPB01000001">
    <property type="protein sequence ID" value="RCA12295.1"/>
    <property type="molecule type" value="Genomic_DNA"/>
</dbReference>
<name>A0A367CI52_9ENTE</name>
<feature type="compositionally biased region" description="Basic and acidic residues" evidence="1">
    <location>
        <begin position="1"/>
        <end position="12"/>
    </location>
</feature>
<feature type="region of interest" description="Disordered" evidence="1">
    <location>
        <begin position="204"/>
        <end position="271"/>
    </location>
</feature>
<protein>
    <submittedName>
        <fullName evidence="3">Uncharacterized protein</fullName>
    </submittedName>
</protein>
<evidence type="ECO:0000313" key="3">
    <source>
        <dbReference type="EMBL" id="RCA12295.1"/>
    </source>
</evidence>
<dbReference type="AlphaFoldDB" id="A0A367CI52"/>
<keyword evidence="2" id="KW-0812">Transmembrane</keyword>
<organism evidence="3 4">
    <name type="scientific">Enterococcus durans</name>
    <dbReference type="NCBI Taxonomy" id="53345"/>
    <lineage>
        <taxon>Bacteria</taxon>
        <taxon>Bacillati</taxon>
        <taxon>Bacillota</taxon>
        <taxon>Bacilli</taxon>
        <taxon>Lactobacillales</taxon>
        <taxon>Enterococcaceae</taxon>
        <taxon>Enterococcus</taxon>
    </lineage>
</organism>
<feature type="region of interest" description="Disordered" evidence="1">
    <location>
        <begin position="1"/>
        <end position="23"/>
    </location>
</feature>
<comment type="caution">
    <text evidence="3">The sequence shown here is derived from an EMBL/GenBank/DDBJ whole genome shotgun (WGS) entry which is preliminary data.</text>
</comment>
<dbReference type="InterPro" id="IPR018392">
    <property type="entry name" value="LysM"/>
</dbReference>
<evidence type="ECO:0000313" key="4">
    <source>
        <dbReference type="Proteomes" id="UP000252797"/>
    </source>
</evidence>
<dbReference type="SUPFAM" id="SSF54106">
    <property type="entry name" value="LysM domain"/>
    <property type="match status" value="1"/>
</dbReference>
<feature type="region of interest" description="Disordered" evidence="1">
    <location>
        <begin position="56"/>
        <end position="94"/>
    </location>
</feature>
<dbReference type="GeneID" id="56743136"/>
<dbReference type="SMART" id="SM00257">
    <property type="entry name" value="LysM"/>
    <property type="match status" value="1"/>
</dbReference>
<dbReference type="InterPro" id="IPR036779">
    <property type="entry name" value="LysM_dom_sf"/>
</dbReference>
<feature type="transmembrane region" description="Helical" evidence="2">
    <location>
        <begin position="30"/>
        <end position="49"/>
    </location>
</feature>
<evidence type="ECO:0000256" key="1">
    <source>
        <dbReference type="SAM" id="MobiDB-lite"/>
    </source>
</evidence>
<dbReference type="PROSITE" id="PS51782">
    <property type="entry name" value="LYSM"/>
    <property type="match status" value="1"/>
</dbReference>
<dbReference type="STRING" id="53345.LIU_03800"/>
<sequence length="300" mass="32713">MNEKNEQRENVRTARRQQQKKESRIRMLKVGSAIAVVLLLVGAVTGLYLHNKNDTSAKSTTISTSKTAKKKESASTETSKTKETMKSTQSSAEGTLEEQLQTILTTYSKKIEDQTPVLIEEYQTEIQKNQDGLTGLSTVANQKASELQAISDEGIRKLREKYQTAHAKDGVDLDTMINQLSATYTAQVARISDIYLRTSASLKVESSTSQETSGTETNTTAQTTESTTESQMSTDQYAQGTSSSQSADQSASAATTVVREGEGPNQIAERTGVPVETILSLNGMTMDDYFLNPGEVLKLN</sequence>
<evidence type="ECO:0000256" key="2">
    <source>
        <dbReference type="SAM" id="Phobius"/>
    </source>
</evidence>